<sequence>MEHLNPFDDPQQDCCVLINAQRQYSLWPTFSAIPDGWQSVFGPQPQAACLAWLEANWRDIRPNTTRGGNV</sequence>
<feature type="domain" description="MbtH-like" evidence="1">
    <location>
        <begin position="5"/>
        <end position="55"/>
    </location>
</feature>
<name>A0ABW7PSI1_9GAMM</name>
<comment type="caution">
    <text evidence="2">The sequence shown here is derived from an EMBL/GenBank/DDBJ whole genome shotgun (WGS) entry which is preliminary data.</text>
</comment>
<dbReference type="Proteomes" id="UP001611251">
    <property type="component" value="Unassembled WGS sequence"/>
</dbReference>
<dbReference type="InterPro" id="IPR005153">
    <property type="entry name" value="MbtH-like_dom"/>
</dbReference>
<dbReference type="SMART" id="SM00923">
    <property type="entry name" value="MbtH"/>
    <property type="match status" value="1"/>
</dbReference>
<dbReference type="SUPFAM" id="SSF160582">
    <property type="entry name" value="MbtH-like"/>
    <property type="match status" value="1"/>
</dbReference>
<protein>
    <submittedName>
        <fullName evidence="2">MbtH family protein</fullName>
    </submittedName>
</protein>
<dbReference type="RefSeq" id="WP_397211896.1">
    <property type="nucleotide sequence ID" value="NZ_JBGFSN010000003.1"/>
</dbReference>
<evidence type="ECO:0000313" key="3">
    <source>
        <dbReference type="Proteomes" id="UP001611251"/>
    </source>
</evidence>
<dbReference type="Pfam" id="PF03621">
    <property type="entry name" value="MbtH"/>
    <property type="match status" value="1"/>
</dbReference>
<accession>A0ABW7PSI1</accession>
<dbReference type="PANTHER" id="PTHR38444:SF1">
    <property type="entry name" value="ENTEROBACTIN BIOSYNTHESIS PROTEIN YBDZ"/>
    <property type="match status" value="1"/>
</dbReference>
<dbReference type="PANTHER" id="PTHR38444">
    <property type="entry name" value="ENTEROBACTIN BIOSYNTHESIS PROTEIN YBDZ"/>
    <property type="match status" value="1"/>
</dbReference>
<keyword evidence="3" id="KW-1185">Reference proteome</keyword>
<proteinExistence type="predicted"/>
<evidence type="ECO:0000313" key="2">
    <source>
        <dbReference type="EMBL" id="MFH8133177.1"/>
    </source>
</evidence>
<dbReference type="Gene3D" id="3.90.820.10">
    <property type="entry name" value="Structural Genomics, Unknown Function 30-nov-00 1gh9 Mol_id"/>
    <property type="match status" value="1"/>
</dbReference>
<evidence type="ECO:0000259" key="1">
    <source>
        <dbReference type="SMART" id="SM00923"/>
    </source>
</evidence>
<organism evidence="2 3">
    <name type="scientific">Pantoea osteomyelitidis</name>
    <dbReference type="NCBI Taxonomy" id="3230026"/>
    <lineage>
        <taxon>Bacteria</taxon>
        <taxon>Pseudomonadati</taxon>
        <taxon>Pseudomonadota</taxon>
        <taxon>Gammaproteobacteria</taxon>
        <taxon>Enterobacterales</taxon>
        <taxon>Erwiniaceae</taxon>
        <taxon>Pantoea</taxon>
    </lineage>
</organism>
<gene>
    <name evidence="2" type="ORF">ABU178_03120</name>
</gene>
<dbReference type="EMBL" id="JBGFSN010000003">
    <property type="protein sequence ID" value="MFH8133177.1"/>
    <property type="molecule type" value="Genomic_DNA"/>
</dbReference>
<dbReference type="InterPro" id="IPR037407">
    <property type="entry name" value="MLP_fam"/>
</dbReference>
<reference evidence="2 3" key="1">
    <citation type="submission" date="2024-08" db="EMBL/GenBank/DDBJ databases">
        <title>Pantoea ronii - a newly identified human opportunistic pathogen.</title>
        <authorList>
            <person name="Keidar-Friedman D."/>
            <person name="Sorek N."/>
            <person name="Leshin-Carmel D."/>
            <person name="Tsur A."/>
            <person name="Amsalem M."/>
            <person name="Tolkach D."/>
            <person name="Brosh-Nissimov T."/>
        </authorList>
    </citation>
    <scope>NUCLEOTIDE SEQUENCE [LARGE SCALE GENOMIC DNA]</scope>
    <source>
        <strain evidence="2 3">AA23256</strain>
    </source>
</reference>
<dbReference type="InterPro" id="IPR038020">
    <property type="entry name" value="MbtH-like_sf"/>
</dbReference>